<evidence type="ECO:0000256" key="1">
    <source>
        <dbReference type="SAM" id="MobiDB-lite"/>
    </source>
</evidence>
<name>A0A9P6WY63_RHIOR</name>
<dbReference type="InterPro" id="IPR043502">
    <property type="entry name" value="DNA/RNA_pol_sf"/>
</dbReference>
<evidence type="ECO:0000313" key="3">
    <source>
        <dbReference type="EMBL" id="KAG1300935.1"/>
    </source>
</evidence>
<dbReference type="PROSITE" id="PS50878">
    <property type="entry name" value="RT_POL"/>
    <property type="match status" value="1"/>
</dbReference>
<feature type="domain" description="Reverse transcriptase" evidence="2">
    <location>
        <begin position="143"/>
        <end position="330"/>
    </location>
</feature>
<comment type="caution">
    <text evidence="3">The sequence shown here is derived from an EMBL/GenBank/DDBJ whole genome shotgun (WGS) entry which is preliminary data.</text>
</comment>
<sequence>MSVSARLVKQVHNRRRPQVSYAHPDGPVAGANAMRDHLASVYSGSGLPSTRPSPLPSSDDHVPFDLASVSEDDPSGSGLGLGLGSSSGSGSGSGLSSFSADSVADTMRRLPLRKAPGSDHLRTEMLIPIRKQVAAILARLFDICCQWSYTPSLWRHAQVVPIYKKGDPHQPSNFRPISLTSIIRKLFEMCLFPHLEDVSPPLDIAQGGFRPQRSALDQALCLHDLIQEYYRRKRHFPVVAFLDIKAAYDTVDRRVIWQSLLAVSSPFALVSILAHLFDDVSISVLMSNQVSTPFTPSTGVLQGPVLSPHLQWVEKWFQCFRLATLTLYNF</sequence>
<dbReference type="Proteomes" id="UP000716291">
    <property type="component" value="Unassembled WGS sequence"/>
</dbReference>
<dbReference type="CDD" id="cd01650">
    <property type="entry name" value="RT_nLTR_like"/>
    <property type="match status" value="1"/>
</dbReference>
<dbReference type="AlphaFoldDB" id="A0A9P6WY63"/>
<feature type="compositionally biased region" description="Gly residues" evidence="1">
    <location>
        <begin position="77"/>
        <end position="93"/>
    </location>
</feature>
<gene>
    <name evidence="3" type="ORF">G6F64_012247</name>
</gene>
<feature type="compositionally biased region" description="Low complexity" evidence="1">
    <location>
        <begin position="43"/>
        <end position="52"/>
    </location>
</feature>
<keyword evidence="4" id="KW-1185">Reference proteome</keyword>
<accession>A0A9P6WY63</accession>
<proteinExistence type="predicted"/>
<protein>
    <recommendedName>
        <fullName evidence="2">Reverse transcriptase domain-containing protein</fullName>
    </recommendedName>
</protein>
<organism evidence="3 4">
    <name type="scientific">Rhizopus oryzae</name>
    <name type="common">Mucormycosis agent</name>
    <name type="synonym">Rhizopus arrhizus var. delemar</name>
    <dbReference type="NCBI Taxonomy" id="64495"/>
    <lineage>
        <taxon>Eukaryota</taxon>
        <taxon>Fungi</taxon>
        <taxon>Fungi incertae sedis</taxon>
        <taxon>Mucoromycota</taxon>
        <taxon>Mucoromycotina</taxon>
        <taxon>Mucoromycetes</taxon>
        <taxon>Mucorales</taxon>
        <taxon>Mucorineae</taxon>
        <taxon>Rhizopodaceae</taxon>
        <taxon>Rhizopus</taxon>
    </lineage>
</organism>
<dbReference type="SUPFAM" id="SSF56672">
    <property type="entry name" value="DNA/RNA polymerases"/>
    <property type="match status" value="1"/>
</dbReference>
<feature type="region of interest" description="Disordered" evidence="1">
    <location>
        <begin position="1"/>
        <end position="98"/>
    </location>
</feature>
<dbReference type="InterPro" id="IPR000477">
    <property type="entry name" value="RT_dom"/>
</dbReference>
<dbReference type="PANTHER" id="PTHR19446">
    <property type="entry name" value="REVERSE TRANSCRIPTASES"/>
    <property type="match status" value="1"/>
</dbReference>
<evidence type="ECO:0000259" key="2">
    <source>
        <dbReference type="PROSITE" id="PS50878"/>
    </source>
</evidence>
<evidence type="ECO:0000313" key="4">
    <source>
        <dbReference type="Proteomes" id="UP000716291"/>
    </source>
</evidence>
<dbReference type="Pfam" id="PF00078">
    <property type="entry name" value="RVT_1"/>
    <property type="match status" value="1"/>
</dbReference>
<reference evidence="3" key="1">
    <citation type="journal article" date="2020" name="Microb. Genom.">
        <title>Genetic diversity of clinical and environmental Mucorales isolates obtained from an investigation of mucormycosis cases among solid organ transplant recipients.</title>
        <authorList>
            <person name="Nguyen M.H."/>
            <person name="Kaul D."/>
            <person name="Muto C."/>
            <person name="Cheng S.J."/>
            <person name="Richter R.A."/>
            <person name="Bruno V.M."/>
            <person name="Liu G."/>
            <person name="Beyhan S."/>
            <person name="Sundermann A.J."/>
            <person name="Mounaud S."/>
            <person name="Pasculle A.W."/>
            <person name="Nierman W.C."/>
            <person name="Driscoll E."/>
            <person name="Cumbie R."/>
            <person name="Clancy C.J."/>
            <person name="Dupont C.L."/>
        </authorList>
    </citation>
    <scope>NUCLEOTIDE SEQUENCE</scope>
    <source>
        <strain evidence="3">GL11</strain>
    </source>
</reference>
<dbReference type="EMBL" id="JAANQT010003577">
    <property type="protein sequence ID" value="KAG1300935.1"/>
    <property type="molecule type" value="Genomic_DNA"/>
</dbReference>